<keyword evidence="3 5" id="KW-0698">rRNA processing</keyword>
<dbReference type="RefSeq" id="WP_322420710.1">
    <property type="nucleotide sequence ID" value="NZ_JAXQNN010000002.1"/>
</dbReference>
<dbReference type="Proteomes" id="UP001292084">
    <property type="component" value="Unassembled WGS sequence"/>
</dbReference>
<dbReference type="SUPFAM" id="SSF50346">
    <property type="entry name" value="PRC-barrel domain"/>
    <property type="match status" value="1"/>
</dbReference>
<dbReference type="InterPro" id="IPR002676">
    <property type="entry name" value="RimM_N"/>
</dbReference>
<comment type="similarity">
    <text evidence="5">Belongs to the RimM family.</text>
</comment>
<dbReference type="InterPro" id="IPR009000">
    <property type="entry name" value="Transl_B-barrel_sf"/>
</dbReference>
<sequence>MEWFDVGKIVNTHGIKGEVRVISSTDFPEERYKKGNKLYLFQSGKDPLELSVSGYRRHKNFDLLTFEGYDNVNLVEPFRDAQLKVSADQQNELGEDEYYYHEIIGCEVFSEEGERIGSITEILSPGANDVWVIKPDTGKDVLIPYIESVVKEVNVTEKKVIIHKMEGLLE</sequence>
<dbReference type="InterPro" id="IPR011033">
    <property type="entry name" value="PRC_barrel-like_sf"/>
</dbReference>
<dbReference type="Pfam" id="PF05239">
    <property type="entry name" value="PRC"/>
    <property type="match status" value="1"/>
</dbReference>
<evidence type="ECO:0000256" key="1">
    <source>
        <dbReference type="ARBA" id="ARBA00022490"/>
    </source>
</evidence>
<evidence type="ECO:0000256" key="2">
    <source>
        <dbReference type="ARBA" id="ARBA00022517"/>
    </source>
</evidence>
<keyword evidence="9" id="KW-1185">Reference proteome</keyword>
<dbReference type="Gene3D" id="2.40.30.60">
    <property type="entry name" value="RimM"/>
    <property type="match status" value="1"/>
</dbReference>
<evidence type="ECO:0000256" key="5">
    <source>
        <dbReference type="HAMAP-Rule" id="MF_00014"/>
    </source>
</evidence>
<evidence type="ECO:0000259" key="6">
    <source>
        <dbReference type="Pfam" id="PF01782"/>
    </source>
</evidence>
<organism evidence="8 9">
    <name type="scientific">Jeotgalibacillus haloalkalitolerans</name>
    <dbReference type="NCBI Taxonomy" id="3104292"/>
    <lineage>
        <taxon>Bacteria</taxon>
        <taxon>Bacillati</taxon>
        <taxon>Bacillota</taxon>
        <taxon>Bacilli</taxon>
        <taxon>Bacillales</taxon>
        <taxon>Caryophanaceae</taxon>
        <taxon>Jeotgalibacillus</taxon>
    </lineage>
</organism>
<dbReference type="Gene3D" id="2.30.30.240">
    <property type="entry name" value="PRC-barrel domain"/>
    <property type="match status" value="1"/>
</dbReference>
<evidence type="ECO:0000259" key="7">
    <source>
        <dbReference type="Pfam" id="PF05239"/>
    </source>
</evidence>
<evidence type="ECO:0000256" key="4">
    <source>
        <dbReference type="ARBA" id="ARBA00023186"/>
    </source>
</evidence>
<name>A0ABU5KKB2_9BACL</name>
<comment type="subcellular location">
    <subcellularLocation>
        <location evidence="5">Cytoplasm</location>
    </subcellularLocation>
</comment>
<dbReference type="NCBIfam" id="TIGR02273">
    <property type="entry name" value="16S_RimM"/>
    <property type="match status" value="1"/>
</dbReference>
<reference evidence="8 9" key="1">
    <citation type="submission" date="2023-12" db="EMBL/GenBank/DDBJ databases">
        <title>Jeotgalibacillus haloalkaliphilus sp. nov., a novel salt-tolerant bacteria, isolated from the estuary of the Fenhe River into the Yellow River.</title>
        <authorList>
            <person name="Li Y."/>
        </authorList>
    </citation>
    <scope>NUCLEOTIDE SEQUENCE [LARGE SCALE GENOMIC DNA]</scope>
    <source>
        <strain evidence="8 9">HH7-29</strain>
    </source>
</reference>
<gene>
    <name evidence="5 8" type="primary">rimM</name>
    <name evidence="8" type="ORF">UFB30_05635</name>
</gene>
<dbReference type="HAMAP" id="MF_00014">
    <property type="entry name" value="Ribosome_mat_RimM"/>
    <property type="match status" value="1"/>
</dbReference>
<keyword evidence="2 5" id="KW-0690">Ribosome biogenesis</keyword>
<comment type="subunit">
    <text evidence="5">Binds ribosomal protein uS19.</text>
</comment>
<keyword evidence="4 5" id="KW-0143">Chaperone</keyword>
<dbReference type="EMBL" id="JAXQNN010000002">
    <property type="protein sequence ID" value="MDZ5711697.1"/>
    <property type="molecule type" value="Genomic_DNA"/>
</dbReference>
<comment type="function">
    <text evidence="5">An accessory protein needed during the final step in the assembly of 30S ribosomal subunit, possibly for assembly of the head region. Essential for efficient processing of 16S rRNA. May be needed both before and after RbfA during the maturation of 16S rRNA. It has affinity for free ribosomal 30S subunits but not for 70S ribosomes.</text>
</comment>
<protein>
    <recommendedName>
        <fullName evidence="5">Ribosome maturation factor RimM</fullName>
    </recommendedName>
</protein>
<comment type="domain">
    <text evidence="5">The PRC barrel domain binds ribosomal protein uS19.</text>
</comment>
<feature type="domain" description="PRC-barrel" evidence="7">
    <location>
        <begin position="95"/>
        <end position="169"/>
    </location>
</feature>
<proteinExistence type="inferred from homology"/>
<dbReference type="SUPFAM" id="SSF50447">
    <property type="entry name" value="Translation proteins"/>
    <property type="match status" value="1"/>
</dbReference>
<accession>A0ABU5KKB2</accession>
<dbReference type="InterPro" id="IPR027275">
    <property type="entry name" value="PRC-brl_dom"/>
</dbReference>
<feature type="domain" description="RimM N-terminal" evidence="6">
    <location>
        <begin position="6"/>
        <end position="88"/>
    </location>
</feature>
<comment type="caution">
    <text evidence="8">The sequence shown here is derived from an EMBL/GenBank/DDBJ whole genome shotgun (WGS) entry which is preliminary data.</text>
</comment>
<evidence type="ECO:0000313" key="9">
    <source>
        <dbReference type="Proteomes" id="UP001292084"/>
    </source>
</evidence>
<dbReference type="InterPro" id="IPR011961">
    <property type="entry name" value="RimM"/>
</dbReference>
<dbReference type="InterPro" id="IPR036976">
    <property type="entry name" value="RimM_N_sf"/>
</dbReference>
<keyword evidence="1 5" id="KW-0963">Cytoplasm</keyword>
<dbReference type="PANTHER" id="PTHR33692">
    <property type="entry name" value="RIBOSOME MATURATION FACTOR RIMM"/>
    <property type="match status" value="1"/>
</dbReference>
<evidence type="ECO:0000256" key="3">
    <source>
        <dbReference type="ARBA" id="ARBA00022552"/>
    </source>
</evidence>
<dbReference type="PANTHER" id="PTHR33692:SF1">
    <property type="entry name" value="RIBOSOME MATURATION FACTOR RIMM"/>
    <property type="match status" value="1"/>
</dbReference>
<evidence type="ECO:0000313" key="8">
    <source>
        <dbReference type="EMBL" id="MDZ5711697.1"/>
    </source>
</evidence>
<dbReference type="Pfam" id="PF01782">
    <property type="entry name" value="RimM"/>
    <property type="match status" value="1"/>
</dbReference>